<dbReference type="eggNOG" id="COG0438">
    <property type="taxonomic scope" value="Bacteria"/>
</dbReference>
<feature type="domain" description="Glycosyl transferase family 1" evidence="2">
    <location>
        <begin position="208"/>
        <end position="353"/>
    </location>
</feature>
<keyword evidence="5" id="KW-1185">Reference proteome</keyword>
<dbReference type="HOGENOM" id="CLU_009583_27_6_10"/>
<dbReference type="CDD" id="cd03809">
    <property type="entry name" value="GT4_MtfB-like"/>
    <property type="match status" value="1"/>
</dbReference>
<evidence type="ECO:0000313" key="4">
    <source>
        <dbReference type="EMBL" id="KDR50946.1"/>
    </source>
</evidence>
<dbReference type="RefSeq" id="WP_018967095.1">
    <property type="nucleotide sequence ID" value="NZ_KB899213.1"/>
</dbReference>
<dbReference type="PATRIC" id="fig|1122985.7.peg.3073"/>
<dbReference type="PANTHER" id="PTHR46401:SF2">
    <property type="entry name" value="GLYCOSYLTRANSFERASE WBBK-RELATED"/>
    <property type="match status" value="1"/>
</dbReference>
<proteinExistence type="predicted"/>
<organism evidence="4 5">
    <name type="scientific">Hoylesella loescheii DSM 19665 = JCM 12249 = ATCC 15930</name>
    <dbReference type="NCBI Taxonomy" id="1122985"/>
    <lineage>
        <taxon>Bacteria</taxon>
        <taxon>Pseudomonadati</taxon>
        <taxon>Bacteroidota</taxon>
        <taxon>Bacteroidia</taxon>
        <taxon>Bacteroidales</taxon>
        <taxon>Prevotellaceae</taxon>
        <taxon>Hoylesella</taxon>
    </lineage>
</organism>
<accession>A0A069QM79</accession>
<dbReference type="Gene3D" id="3.40.50.2000">
    <property type="entry name" value="Glycogen Phosphorylase B"/>
    <property type="match status" value="2"/>
</dbReference>
<sequence length="384" mass="43207">MNEDKNIIVGFDAKRVVRNGTGLGAYGRNLVNDLAALYPHMQLLLYAPDEGREDLARQVKSAQNLCMVYPKGAKNALQKAAWRSRGVVKDLLRDGVNVFHGLSGELPKGVKAAGIDTVVTIHDLIFMRHPEFYHWWDALIYRWKFRQTLKEAHRIIAISECTKRDIVKFGHYPEDRISVIYQSCDTRFRELATPEKLREVSERYALPSRFVLNVGTIEVRKNVLLAAKALKDVPKEVHLVVLGRPTPYINKVKSWVAHNGLSARVHFLHNVPNEDLPAIYQQAEVFAYPSRYEGFGIPIIEAIQSGLPVVACTGSCLEEAGGPHNLYVAPNDHKGMAKAINARLKGQAGRDEAISQSMAYVQRFENKNVAEQVAHCLFGREKME</sequence>
<dbReference type="InterPro" id="IPR001296">
    <property type="entry name" value="Glyco_trans_1"/>
</dbReference>
<keyword evidence="1 4" id="KW-0808">Transferase</keyword>
<dbReference type="GO" id="GO:0016757">
    <property type="term" value="F:glycosyltransferase activity"/>
    <property type="evidence" value="ECO:0007669"/>
    <property type="project" value="InterPro"/>
</dbReference>
<evidence type="ECO:0000259" key="3">
    <source>
        <dbReference type="Pfam" id="PF13439"/>
    </source>
</evidence>
<evidence type="ECO:0000259" key="2">
    <source>
        <dbReference type="Pfam" id="PF00534"/>
    </source>
</evidence>
<name>A0A069QM79_HOYLO</name>
<protein>
    <submittedName>
        <fullName evidence="4">Glycosyltransferase, group 1 family protein</fullName>
    </submittedName>
</protein>
<comment type="caution">
    <text evidence="4">The sequence shown here is derived from an EMBL/GenBank/DDBJ whole genome shotgun (WGS) entry which is preliminary data.</text>
</comment>
<dbReference type="EMBL" id="JNGW01000129">
    <property type="protein sequence ID" value="KDR50946.1"/>
    <property type="molecule type" value="Genomic_DNA"/>
</dbReference>
<dbReference type="PANTHER" id="PTHR46401">
    <property type="entry name" value="GLYCOSYLTRANSFERASE WBBK-RELATED"/>
    <property type="match status" value="1"/>
</dbReference>
<gene>
    <name evidence="4" type="ORF">HMPREF1991_02970</name>
</gene>
<feature type="domain" description="Glycosyltransferase subfamily 4-like N-terminal" evidence="3">
    <location>
        <begin position="22"/>
        <end position="186"/>
    </location>
</feature>
<dbReference type="AlphaFoldDB" id="A0A069QM79"/>
<dbReference type="Proteomes" id="UP000027442">
    <property type="component" value="Unassembled WGS sequence"/>
</dbReference>
<reference evidence="4 5" key="1">
    <citation type="submission" date="2013-08" db="EMBL/GenBank/DDBJ databases">
        <authorList>
            <person name="Weinstock G."/>
            <person name="Sodergren E."/>
            <person name="Wylie T."/>
            <person name="Fulton L."/>
            <person name="Fulton R."/>
            <person name="Fronick C."/>
            <person name="O'Laughlin M."/>
            <person name="Godfrey J."/>
            <person name="Miner T."/>
            <person name="Herter B."/>
            <person name="Appelbaum E."/>
            <person name="Cordes M."/>
            <person name="Lek S."/>
            <person name="Wollam A."/>
            <person name="Pepin K.H."/>
            <person name="Palsikar V.B."/>
            <person name="Mitreva M."/>
            <person name="Wilson R.K."/>
        </authorList>
    </citation>
    <scope>NUCLEOTIDE SEQUENCE [LARGE SCALE GENOMIC DNA]</scope>
    <source>
        <strain evidence="4 5">ATCC 15930</strain>
    </source>
</reference>
<dbReference type="InterPro" id="IPR028098">
    <property type="entry name" value="Glyco_trans_4-like_N"/>
</dbReference>
<evidence type="ECO:0000256" key="1">
    <source>
        <dbReference type="ARBA" id="ARBA00022679"/>
    </source>
</evidence>
<dbReference type="SUPFAM" id="SSF53756">
    <property type="entry name" value="UDP-Glycosyltransferase/glycogen phosphorylase"/>
    <property type="match status" value="1"/>
</dbReference>
<dbReference type="Pfam" id="PF00534">
    <property type="entry name" value="Glycos_transf_1"/>
    <property type="match status" value="1"/>
</dbReference>
<evidence type="ECO:0000313" key="5">
    <source>
        <dbReference type="Proteomes" id="UP000027442"/>
    </source>
</evidence>
<dbReference type="Pfam" id="PF13439">
    <property type="entry name" value="Glyco_transf_4"/>
    <property type="match status" value="1"/>
</dbReference>